<proteinExistence type="predicted"/>
<dbReference type="EMBL" id="HBUF01642927">
    <property type="protein sequence ID" value="CAG6785321.1"/>
    <property type="molecule type" value="Transcribed_RNA"/>
</dbReference>
<protein>
    <submittedName>
        <fullName evidence="1">Uncharacterized protein</fullName>
    </submittedName>
</protein>
<accession>A0A8D9FCI3</accession>
<reference evidence="1" key="1">
    <citation type="submission" date="2021-05" db="EMBL/GenBank/DDBJ databases">
        <authorList>
            <person name="Alioto T."/>
            <person name="Alioto T."/>
            <person name="Gomez Garrido J."/>
        </authorList>
    </citation>
    <scope>NUCLEOTIDE SEQUENCE</scope>
</reference>
<organism evidence="1">
    <name type="scientific">Cacopsylla melanoneura</name>
    <dbReference type="NCBI Taxonomy" id="428564"/>
    <lineage>
        <taxon>Eukaryota</taxon>
        <taxon>Metazoa</taxon>
        <taxon>Ecdysozoa</taxon>
        <taxon>Arthropoda</taxon>
        <taxon>Hexapoda</taxon>
        <taxon>Insecta</taxon>
        <taxon>Pterygota</taxon>
        <taxon>Neoptera</taxon>
        <taxon>Paraneoptera</taxon>
        <taxon>Hemiptera</taxon>
        <taxon>Sternorrhyncha</taxon>
        <taxon>Psylloidea</taxon>
        <taxon>Psyllidae</taxon>
        <taxon>Psyllinae</taxon>
        <taxon>Cacopsylla</taxon>
    </lineage>
</organism>
<name>A0A8D9FCI3_9HEMI</name>
<dbReference type="AlphaFoldDB" id="A0A8D9FCI3"/>
<evidence type="ECO:0000313" key="1">
    <source>
        <dbReference type="EMBL" id="CAG6785321.1"/>
    </source>
</evidence>
<sequence>MGAVDPRLGISVVGNKIKSFHKEPPANFRKMGMSNFQLGRVRKTGVRLSRGILNLVPPVPAIWRAQNCLRKLETSVYYRLQDNSNPRRVISLPIRQIEGSDFVKNIYI</sequence>